<protein>
    <submittedName>
        <fullName evidence="1">Uncharacterized protein</fullName>
    </submittedName>
</protein>
<organism evidence="1 2">
    <name type="scientific">Aspergillus pseudodeflectus</name>
    <dbReference type="NCBI Taxonomy" id="176178"/>
    <lineage>
        <taxon>Eukaryota</taxon>
        <taxon>Fungi</taxon>
        <taxon>Dikarya</taxon>
        <taxon>Ascomycota</taxon>
        <taxon>Pezizomycotina</taxon>
        <taxon>Eurotiomycetes</taxon>
        <taxon>Eurotiomycetidae</taxon>
        <taxon>Eurotiales</taxon>
        <taxon>Aspergillaceae</taxon>
        <taxon>Aspergillus</taxon>
        <taxon>Aspergillus subgen. Nidulantes</taxon>
    </lineage>
</organism>
<dbReference type="EMBL" id="JBFXLR010000002">
    <property type="protein sequence ID" value="KAL2860339.1"/>
    <property type="molecule type" value="Genomic_DNA"/>
</dbReference>
<dbReference type="GeneID" id="98164999"/>
<name>A0ABR4L854_9EURO</name>
<sequence>MRLPPPGVTDAKRPIPELSLQVRKALGVFLSVQLVAAADVGNSLHPASAPAAEEKRFGRFLGALMNVNMDALEHLAKVG</sequence>
<dbReference type="Proteomes" id="UP001610444">
    <property type="component" value="Unassembled WGS sequence"/>
</dbReference>
<keyword evidence="2" id="KW-1185">Reference proteome</keyword>
<gene>
    <name evidence="1" type="ORF">BJX68DRAFT_83053</name>
</gene>
<proteinExistence type="predicted"/>
<comment type="caution">
    <text evidence="1">The sequence shown here is derived from an EMBL/GenBank/DDBJ whole genome shotgun (WGS) entry which is preliminary data.</text>
</comment>
<evidence type="ECO:0000313" key="2">
    <source>
        <dbReference type="Proteomes" id="UP001610444"/>
    </source>
</evidence>
<reference evidence="1 2" key="1">
    <citation type="submission" date="2024-07" db="EMBL/GenBank/DDBJ databases">
        <title>Section-level genome sequencing and comparative genomics of Aspergillus sections Usti and Cavernicolus.</title>
        <authorList>
            <consortium name="Lawrence Berkeley National Laboratory"/>
            <person name="Nybo J.L."/>
            <person name="Vesth T.C."/>
            <person name="Theobald S."/>
            <person name="Frisvad J.C."/>
            <person name="Larsen T.O."/>
            <person name="Kjaerboelling I."/>
            <person name="Rothschild-Mancinelli K."/>
            <person name="Lyhne E.K."/>
            <person name="Kogle M.E."/>
            <person name="Barry K."/>
            <person name="Clum A."/>
            <person name="Na H."/>
            <person name="Ledsgaard L."/>
            <person name="Lin J."/>
            <person name="Lipzen A."/>
            <person name="Kuo A."/>
            <person name="Riley R."/>
            <person name="Mondo S."/>
            <person name="LaButti K."/>
            <person name="Haridas S."/>
            <person name="Pangalinan J."/>
            <person name="Salamov A.A."/>
            <person name="Simmons B.A."/>
            <person name="Magnuson J.K."/>
            <person name="Chen J."/>
            <person name="Drula E."/>
            <person name="Henrissat B."/>
            <person name="Wiebenga A."/>
            <person name="Lubbers R.J."/>
            <person name="Gomes A.C."/>
            <person name="Macurrencykelacurrency M.R."/>
            <person name="Stajich J."/>
            <person name="Grigoriev I.V."/>
            <person name="Mortensen U.H."/>
            <person name="De vries R.P."/>
            <person name="Baker S.E."/>
            <person name="Andersen M.R."/>
        </authorList>
    </citation>
    <scope>NUCLEOTIDE SEQUENCE [LARGE SCALE GENOMIC DNA]</scope>
    <source>
        <strain evidence="1 2">CBS 756.74</strain>
    </source>
</reference>
<evidence type="ECO:0000313" key="1">
    <source>
        <dbReference type="EMBL" id="KAL2860339.1"/>
    </source>
</evidence>
<dbReference type="RefSeq" id="XP_070905030.1">
    <property type="nucleotide sequence ID" value="XM_071049835.1"/>
</dbReference>
<accession>A0ABR4L854</accession>